<protein>
    <submittedName>
        <fullName evidence="2">Asp-tRNA(Asn)/Glu-tRNA(Gln) amidotransferase A subunit family amidase</fullName>
    </submittedName>
</protein>
<dbReference type="InterPro" id="IPR023631">
    <property type="entry name" value="Amidase_dom"/>
</dbReference>
<dbReference type="InterPro" id="IPR036928">
    <property type="entry name" value="AS_sf"/>
</dbReference>
<sequence>MQAQPLPPAENEPGRELAKALEGYARWAGLSCPERAPLWVERLEMNREEISRFRDAPTPQGPAFVAQAVMPEPLPLEGPVDSAPERTAITAEAAWTAARDNEHLRAFTRLPEVLEPAGPGYLSGVPFAVKDLIAVAGMPCSGGSHTGSAEPLPEDGACVAAMKRQGAVFIGLNNLHELAFGASSHNPVFGRVINPAAPDRIPGGSSGGSAAAVAAGIVNVTLATDTGGSVRIPAACCGVVGFKPSYDAVSRDGAIDMSESLDHIGPIGRTVMDCAQAFAALTGLPEFKGIPARSLNGLRVGVLGGFFQEPLDTDVRAALTDIQSVMRAGGAQTHEALMEGIELAAAIQFITISTEAATSQGERLRDDGQRLGEDVRVRLEMASLLPGHWYLKAQRLRRVFVQRMDRLFDDADILLSPTMRSPAPLVGAAKVDIEGKAYPLHTAVSNLTMPFSLSGMPAIAIPWGETAEGAPLSMQLAGARGKDWEVLAIAHRLSSLAPR</sequence>
<evidence type="ECO:0000313" key="2">
    <source>
        <dbReference type="EMBL" id="MET4576913.1"/>
    </source>
</evidence>
<feature type="domain" description="Amidase" evidence="1">
    <location>
        <begin position="117"/>
        <end position="487"/>
    </location>
</feature>
<dbReference type="SUPFAM" id="SSF75304">
    <property type="entry name" value="Amidase signature (AS) enzymes"/>
    <property type="match status" value="1"/>
</dbReference>
<comment type="caution">
    <text evidence="2">The sequence shown here is derived from an EMBL/GenBank/DDBJ whole genome shotgun (WGS) entry which is preliminary data.</text>
</comment>
<dbReference type="PROSITE" id="PS00571">
    <property type="entry name" value="AMIDASES"/>
    <property type="match status" value="1"/>
</dbReference>
<evidence type="ECO:0000313" key="3">
    <source>
        <dbReference type="Proteomes" id="UP001549320"/>
    </source>
</evidence>
<organism evidence="2 3">
    <name type="scientific">Ottowia thiooxydans</name>
    <dbReference type="NCBI Taxonomy" id="219182"/>
    <lineage>
        <taxon>Bacteria</taxon>
        <taxon>Pseudomonadati</taxon>
        <taxon>Pseudomonadota</taxon>
        <taxon>Betaproteobacteria</taxon>
        <taxon>Burkholderiales</taxon>
        <taxon>Comamonadaceae</taxon>
        <taxon>Ottowia</taxon>
    </lineage>
</organism>
<gene>
    <name evidence="2" type="ORF">ABIE13_002024</name>
</gene>
<dbReference type="Pfam" id="PF01425">
    <property type="entry name" value="Amidase"/>
    <property type="match status" value="1"/>
</dbReference>
<dbReference type="PANTHER" id="PTHR11895:SF172">
    <property type="entry name" value="GLUTAMYL-TRNA(GLN) AMIDOTRANSFERASE"/>
    <property type="match status" value="1"/>
</dbReference>
<reference evidence="2 3" key="1">
    <citation type="submission" date="2024-06" db="EMBL/GenBank/DDBJ databases">
        <title>Sorghum-associated microbial communities from plants grown in Nebraska, USA.</title>
        <authorList>
            <person name="Schachtman D."/>
        </authorList>
    </citation>
    <scope>NUCLEOTIDE SEQUENCE [LARGE SCALE GENOMIC DNA]</scope>
    <source>
        <strain evidence="2 3">2709</strain>
    </source>
</reference>
<dbReference type="Proteomes" id="UP001549320">
    <property type="component" value="Unassembled WGS sequence"/>
</dbReference>
<dbReference type="EMBL" id="JBEPSH010000004">
    <property type="protein sequence ID" value="MET4576913.1"/>
    <property type="molecule type" value="Genomic_DNA"/>
</dbReference>
<keyword evidence="3" id="KW-1185">Reference proteome</keyword>
<name>A0ABV2Q8K0_9BURK</name>
<dbReference type="RefSeq" id="WP_354442980.1">
    <property type="nucleotide sequence ID" value="NZ_JBEPSH010000004.1"/>
</dbReference>
<dbReference type="Gene3D" id="3.90.1300.10">
    <property type="entry name" value="Amidase signature (AS) domain"/>
    <property type="match status" value="1"/>
</dbReference>
<evidence type="ECO:0000259" key="1">
    <source>
        <dbReference type="Pfam" id="PF01425"/>
    </source>
</evidence>
<dbReference type="InterPro" id="IPR000120">
    <property type="entry name" value="Amidase"/>
</dbReference>
<dbReference type="InterPro" id="IPR020556">
    <property type="entry name" value="Amidase_CS"/>
</dbReference>
<dbReference type="PANTHER" id="PTHR11895">
    <property type="entry name" value="TRANSAMIDASE"/>
    <property type="match status" value="1"/>
</dbReference>
<proteinExistence type="predicted"/>
<accession>A0ABV2Q8K0</accession>